<evidence type="ECO:0000313" key="2">
    <source>
        <dbReference type="EMBL" id="KAL0427089.1"/>
    </source>
</evidence>
<proteinExistence type="predicted"/>
<dbReference type="PANTHER" id="PTHR46890">
    <property type="entry name" value="NON-LTR RETROLELEMENT REVERSE TRANSCRIPTASE-LIKE PROTEIN-RELATED"/>
    <property type="match status" value="1"/>
</dbReference>
<feature type="domain" description="Reverse transcriptase" evidence="1">
    <location>
        <begin position="7"/>
        <end position="106"/>
    </location>
</feature>
<evidence type="ECO:0000259" key="1">
    <source>
        <dbReference type="Pfam" id="PF00078"/>
    </source>
</evidence>
<organism evidence="2">
    <name type="scientific">Sesamum latifolium</name>
    <dbReference type="NCBI Taxonomy" id="2727402"/>
    <lineage>
        <taxon>Eukaryota</taxon>
        <taxon>Viridiplantae</taxon>
        <taxon>Streptophyta</taxon>
        <taxon>Embryophyta</taxon>
        <taxon>Tracheophyta</taxon>
        <taxon>Spermatophyta</taxon>
        <taxon>Magnoliopsida</taxon>
        <taxon>eudicotyledons</taxon>
        <taxon>Gunneridae</taxon>
        <taxon>Pentapetalae</taxon>
        <taxon>asterids</taxon>
        <taxon>lamiids</taxon>
        <taxon>Lamiales</taxon>
        <taxon>Pedaliaceae</taxon>
        <taxon>Sesamum</taxon>
    </lineage>
</organism>
<reference evidence="2" key="1">
    <citation type="submission" date="2020-06" db="EMBL/GenBank/DDBJ databases">
        <authorList>
            <person name="Li T."/>
            <person name="Hu X."/>
            <person name="Zhang T."/>
            <person name="Song X."/>
            <person name="Zhang H."/>
            <person name="Dai N."/>
            <person name="Sheng W."/>
            <person name="Hou X."/>
            <person name="Wei L."/>
        </authorList>
    </citation>
    <scope>NUCLEOTIDE SEQUENCE</scope>
    <source>
        <strain evidence="2">KEN1</strain>
        <tissue evidence="2">Leaf</tissue>
    </source>
</reference>
<comment type="caution">
    <text evidence="2">The sequence shown here is derived from an EMBL/GenBank/DDBJ whole genome shotgun (WGS) entry which is preliminary data.</text>
</comment>
<protein>
    <recommendedName>
        <fullName evidence="1">Reverse transcriptase domain-containing protein</fullName>
    </recommendedName>
</protein>
<dbReference type="PANTHER" id="PTHR46890:SF48">
    <property type="entry name" value="RNA-DIRECTED DNA POLYMERASE"/>
    <property type="match status" value="1"/>
</dbReference>
<sequence length="182" mass="20455">MVAQLWPISLCNVIVKATSKCVANRLKPMLDSIISQSQSAFIHGRLITDNVLLAFELNHYIHSSQRSKGGCVALKLDMSKAYDRVEWAFFHGTSLRFGFNHRFVELIMLLVTTVSYSLTLNVNHFGYFVRSVASDRVTRYLHICSSSMQRLFLFALGRQTTGPTYRDSRGTSGTKGIPLALC</sequence>
<dbReference type="AlphaFoldDB" id="A0AAW2VBI0"/>
<accession>A0AAW2VBI0</accession>
<name>A0AAW2VBI0_9LAMI</name>
<dbReference type="Pfam" id="PF00078">
    <property type="entry name" value="RVT_1"/>
    <property type="match status" value="1"/>
</dbReference>
<reference evidence="2" key="2">
    <citation type="journal article" date="2024" name="Plant">
        <title>Genomic evolution and insights into agronomic trait innovations of Sesamum species.</title>
        <authorList>
            <person name="Miao H."/>
            <person name="Wang L."/>
            <person name="Qu L."/>
            <person name="Liu H."/>
            <person name="Sun Y."/>
            <person name="Le M."/>
            <person name="Wang Q."/>
            <person name="Wei S."/>
            <person name="Zheng Y."/>
            <person name="Lin W."/>
            <person name="Duan Y."/>
            <person name="Cao H."/>
            <person name="Xiong S."/>
            <person name="Wang X."/>
            <person name="Wei L."/>
            <person name="Li C."/>
            <person name="Ma Q."/>
            <person name="Ju M."/>
            <person name="Zhao R."/>
            <person name="Li G."/>
            <person name="Mu C."/>
            <person name="Tian Q."/>
            <person name="Mei H."/>
            <person name="Zhang T."/>
            <person name="Gao T."/>
            <person name="Zhang H."/>
        </authorList>
    </citation>
    <scope>NUCLEOTIDE SEQUENCE</scope>
    <source>
        <strain evidence="2">KEN1</strain>
    </source>
</reference>
<dbReference type="EMBL" id="JACGWN010000010">
    <property type="protein sequence ID" value="KAL0427089.1"/>
    <property type="molecule type" value="Genomic_DNA"/>
</dbReference>
<gene>
    <name evidence="2" type="ORF">Slati_2883700</name>
</gene>
<dbReference type="InterPro" id="IPR000477">
    <property type="entry name" value="RT_dom"/>
</dbReference>
<dbReference type="InterPro" id="IPR052343">
    <property type="entry name" value="Retrotransposon-Effector_Assoc"/>
</dbReference>